<feature type="domain" description="NmrA-like" evidence="3">
    <location>
        <begin position="5"/>
        <end position="248"/>
    </location>
</feature>
<evidence type="ECO:0000313" key="5">
    <source>
        <dbReference type="Proteomes" id="UP000638648"/>
    </source>
</evidence>
<dbReference type="Proteomes" id="UP000638648">
    <property type="component" value="Unassembled WGS sequence"/>
</dbReference>
<protein>
    <submittedName>
        <fullName evidence="4">Uncharacterized protein YbjT (DUF2867 family)</fullName>
    </submittedName>
</protein>
<evidence type="ECO:0000313" key="4">
    <source>
        <dbReference type="EMBL" id="MBE1606889.1"/>
    </source>
</evidence>
<dbReference type="Pfam" id="PF05368">
    <property type="entry name" value="NmrA"/>
    <property type="match status" value="1"/>
</dbReference>
<dbReference type="CDD" id="cd05251">
    <property type="entry name" value="NmrA_like_SDR_a"/>
    <property type="match status" value="1"/>
</dbReference>
<reference evidence="4" key="1">
    <citation type="submission" date="2020-10" db="EMBL/GenBank/DDBJ databases">
        <title>Sequencing the genomes of 1000 actinobacteria strains.</title>
        <authorList>
            <person name="Klenk H.-P."/>
        </authorList>
    </citation>
    <scope>NUCLEOTIDE SEQUENCE</scope>
    <source>
        <strain evidence="4">DSM 45354</strain>
    </source>
</reference>
<dbReference type="RefSeq" id="WP_192750937.1">
    <property type="nucleotide sequence ID" value="NZ_BAABJL010000109.1"/>
</dbReference>
<dbReference type="InterPro" id="IPR051164">
    <property type="entry name" value="NmrA-like_oxidored"/>
</dbReference>
<proteinExistence type="inferred from homology"/>
<organism evidence="4 5">
    <name type="scientific">Actinopolymorpha pittospori</name>
    <dbReference type="NCBI Taxonomy" id="648752"/>
    <lineage>
        <taxon>Bacteria</taxon>
        <taxon>Bacillati</taxon>
        <taxon>Actinomycetota</taxon>
        <taxon>Actinomycetes</taxon>
        <taxon>Propionibacteriales</taxon>
        <taxon>Actinopolymorphaceae</taxon>
        <taxon>Actinopolymorpha</taxon>
    </lineage>
</organism>
<keyword evidence="5" id="KW-1185">Reference proteome</keyword>
<dbReference type="InterPro" id="IPR036291">
    <property type="entry name" value="NAD(P)-bd_dom_sf"/>
</dbReference>
<evidence type="ECO:0000259" key="3">
    <source>
        <dbReference type="Pfam" id="PF05368"/>
    </source>
</evidence>
<dbReference type="SUPFAM" id="SSF51735">
    <property type="entry name" value="NAD(P)-binding Rossmann-fold domains"/>
    <property type="match status" value="1"/>
</dbReference>
<gene>
    <name evidence="4" type="ORF">HEB94_003737</name>
</gene>
<dbReference type="EMBL" id="JADBEM010000001">
    <property type="protein sequence ID" value="MBE1606889.1"/>
    <property type="molecule type" value="Genomic_DNA"/>
</dbReference>
<evidence type="ECO:0000256" key="2">
    <source>
        <dbReference type="ARBA" id="ARBA00022857"/>
    </source>
</evidence>
<evidence type="ECO:0000256" key="1">
    <source>
        <dbReference type="ARBA" id="ARBA00006328"/>
    </source>
</evidence>
<comment type="similarity">
    <text evidence="1">Belongs to the NmrA-type oxidoreductase family.</text>
</comment>
<comment type="caution">
    <text evidence="4">The sequence shown here is derived from an EMBL/GenBank/DDBJ whole genome shotgun (WGS) entry which is preliminary data.</text>
</comment>
<dbReference type="AlphaFoldDB" id="A0A927R9U9"/>
<dbReference type="PANTHER" id="PTHR42748">
    <property type="entry name" value="NITROGEN METABOLITE REPRESSION PROTEIN NMRA FAMILY MEMBER"/>
    <property type="match status" value="1"/>
</dbReference>
<dbReference type="Gene3D" id="3.90.25.10">
    <property type="entry name" value="UDP-galactose 4-epimerase, domain 1"/>
    <property type="match status" value="1"/>
</dbReference>
<name>A0A927R9U9_9ACTN</name>
<accession>A0A927R9U9</accession>
<keyword evidence="2" id="KW-0521">NADP</keyword>
<dbReference type="InterPro" id="IPR008030">
    <property type="entry name" value="NmrA-like"/>
</dbReference>
<sequence length="303" mass="31448">MTSKDQPILVTGATGQQGGATAARLLADGWPVRALTRTVDSPAAQALARAGATVVAGDMNDRGSLEAAMRGVFGVFSVQPTPGLPGLPADFDWQTEIRWGTNVVDAAGASGVGHVVYASGFGAQQRVGLRNSDNKWAIEEHLRGSGLSATILRSSSFMENYTTTVPGQGVHDGTLATAIAPDVRQALIALDDIGAVAALAFADPDRFRGRALELAGDALTPPEIAAAVTLATGRPTRYVRVPMDVIRARGANFARSYEYLNSGAAGVPDIAALRTLHPGLLDFATWLKVTGAAKIEAARAAHP</sequence>
<dbReference type="Gene3D" id="3.40.50.720">
    <property type="entry name" value="NAD(P)-binding Rossmann-like Domain"/>
    <property type="match status" value="1"/>
</dbReference>
<dbReference type="PANTHER" id="PTHR42748:SF7">
    <property type="entry name" value="NMRA LIKE REDOX SENSOR 1-RELATED"/>
    <property type="match status" value="1"/>
</dbReference>